<dbReference type="RefSeq" id="WP_379526915.1">
    <property type="nucleotide sequence ID" value="NZ_JBHSBI010000002.1"/>
</dbReference>
<dbReference type="PANTHER" id="PTHR44942">
    <property type="entry name" value="METHYLTRANSF_11 DOMAIN-CONTAINING PROTEIN"/>
    <property type="match status" value="1"/>
</dbReference>
<dbReference type="CDD" id="cd02440">
    <property type="entry name" value="AdoMet_MTases"/>
    <property type="match status" value="1"/>
</dbReference>
<dbReference type="EC" id="2.1.1.-" evidence="4"/>
<dbReference type="EMBL" id="JBHSBI010000002">
    <property type="protein sequence ID" value="MFC4006779.1"/>
    <property type="molecule type" value="Genomic_DNA"/>
</dbReference>
<keyword evidence="5" id="KW-1185">Reference proteome</keyword>
<dbReference type="GO" id="GO:0008168">
    <property type="term" value="F:methyltransferase activity"/>
    <property type="evidence" value="ECO:0007669"/>
    <property type="project" value="UniProtKB-KW"/>
</dbReference>
<comment type="caution">
    <text evidence="4">The sequence shown here is derived from an EMBL/GenBank/DDBJ whole genome shotgun (WGS) entry which is preliminary data.</text>
</comment>
<dbReference type="InterPro" id="IPR051052">
    <property type="entry name" value="Diverse_substrate_MTase"/>
</dbReference>
<evidence type="ECO:0000256" key="1">
    <source>
        <dbReference type="ARBA" id="ARBA00022603"/>
    </source>
</evidence>
<proteinExistence type="predicted"/>
<sequence length="269" mass="29691">MGDLFGGTAPYYAKYRADYGEAAIEHLARAFGQDSGVLDLGCGPGTVAIPLARRVREVLAVDPDEGMLAEGRRLASGVRNVRWLSGDSMKLRELPAFDHIVMGRSFHWMDRRAVLAELDDLLPPHGVVAIIGPTRDGEDLPWEPAMRRVRDEFDVNTFTATNSYQATGEHHHDVLAVSPFSSMDLAVYEHRLTYDLGAVVGLQLSYSYTAPARLGDRVAAFTEAARKELVALNPEGRWEHTAETEVLIARRPRAVDKSGQGRRLSPRSP</sequence>
<evidence type="ECO:0000313" key="4">
    <source>
        <dbReference type="EMBL" id="MFC4006779.1"/>
    </source>
</evidence>
<dbReference type="InterPro" id="IPR029063">
    <property type="entry name" value="SAM-dependent_MTases_sf"/>
</dbReference>
<name>A0ABV8G3I7_9ACTN</name>
<keyword evidence="2 4" id="KW-0808">Transferase</keyword>
<evidence type="ECO:0000313" key="5">
    <source>
        <dbReference type="Proteomes" id="UP001595851"/>
    </source>
</evidence>
<dbReference type="PANTHER" id="PTHR44942:SF4">
    <property type="entry name" value="METHYLTRANSFERASE TYPE 11 DOMAIN-CONTAINING PROTEIN"/>
    <property type="match status" value="1"/>
</dbReference>
<gene>
    <name evidence="4" type="ORF">ACFOY2_06070</name>
</gene>
<dbReference type="Pfam" id="PF13649">
    <property type="entry name" value="Methyltransf_25"/>
    <property type="match status" value="1"/>
</dbReference>
<dbReference type="InterPro" id="IPR041698">
    <property type="entry name" value="Methyltransf_25"/>
</dbReference>
<organism evidence="4 5">
    <name type="scientific">Nonomuraea purpurea</name>
    <dbReference type="NCBI Taxonomy" id="1849276"/>
    <lineage>
        <taxon>Bacteria</taxon>
        <taxon>Bacillati</taxon>
        <taxon>Actinomycetota</taxon>
        <taxon>Actinomycetes</taxon>
        <taxon>Streptosporangiales</taxon>
        <taxon>Streptosporangiaceae</taxon>
        <taxon>Nonomuraea</taxon>
    </lineage>
</organism>
<evidence type="ECO:0000259" key="3">
    <source>
        <dbReference type="Pfam" id="PF13649"/>
    </source>
</evidence>
<evidence type="ECO:0000256" key="2">
    <source>
        <dbReference type="ARBA" id="ARBA00022679"/>
    </source>
</evidence>
<accession>A0ABV8G3I7</accession>
<dbReference type="Gene3D" id="3.40.50.150">
    <property type="entry name" value="Vaccinia Virus protein VP39"/>
    <property type="match status" value="1"/>
</dbReference>
<reference evidence="5" key="1">
    <citation type="journal article" date="2019" name="Int. J. Syst. Evol. Microbiol.">
        <title>The Global Catalogue of Microorganisms (GCM) 10K type strain sequencing project: providing services to taxonomists for standard genome sequencing and annotation.</title>
        <authorList>
            <consortium name="The Broad Institute Genomics Platform"/>
            <consortium name="The Broad Institute Genome Sequencing Center for Infectious Disease"/>
            <person name="Wu L."/>
            <person name="Ma J."/>
        </authorList>
    </citation>
    <scope>NUCLEOTIDE SEQUENCE [LARGE SCALE GENOMIC DNA]</scope>
    <source>
        <strain evidence="5">TBRC 1276</strain>
    </source>
</reference>
<feature type="domain" description="Methyltransferase" evidence="3">
    <location>
        <begin position="37"/>
        <end position="126"/>
    </location>
</feature>
<dbReference type="GO" id="GO:0032259">
    <property type="term" value="P:methylation"/>
    <property type="evidence" value="ECO:0007669"/>
    <property type="project" value="UniProtKB-KW"/>
</dbReference>
<keyword evidence="1 4" id="KW-0489">Methyltransferase</keyword>
<dbReference type="Proteomes" id="UP001595851">
    <property type="component" value="Unassembled WGS sequence"/>
</dbReference>
<dbReference type="SUPFAM" id="SSF53335">
    <property type="entry name" value="S-adenosyl-L-methionine-dependent methyltransferases"/>
    <property type="match status" value="1"/>
</dbReference>
<protein>
    <submittedName>
        <fullName evidence="4">Class I SAM-dependent methyltransferase</fullName>
        <ecNumber evidence="4">2.1.1.-</ecNumber>
    </submittedName>
</protein>